<dbReference type="EMBL" id="QGKV02000297">
    <property type="protein sequence ID" value="KAF3610451.1"/>
    <property type="molecule type" value="Genomic_DNA"/>
</dbReference>
<name>A0ABQ7F464_BRACR</name>
<proteinExistence type="predicted"/>
<dbReference type="Proteomes" id="UP000266723">
    <property type="component" value="Unassembled WGS sequence"/>
</dbReference>
<reference evidence="1 2" key="1">
    <citation type="journal article" date="2020" name="BMC Genomics">
        <title>Intraspecific diversification of the crop wild relative Brassica cretica Lam. using demographic model selection.</title>
        <authorList>
            <person name="Kioukis A."/>
            <person name="Michalopoulou V.A."/>
            <person name="Briers L."/>
            <person name="Pirintsos S."/>
            <person name="Studholme D.J."/>
            <person name="Pavlidis P."/>
            <person name="Sarris P.F."/>
        </authorList>
    </citation>
    <scope>NUCLEOTIDE SEQUENCE [LARGE SCALE GENOMIC DNA]</scope>
    <source>
        <strain evidence="2">cv. PFS-1207/04</strain>
    </source>
</reference>
<comment type="caution">
    <text evidence="1">The sequence shown here is derived from an EMBL/GenBank/DDBJ whole genome shotgun (WGS) entry which is preliminary data.</text>
</comment>
<organism evidence="1 2">
    <name type="scientific">Brassica cretica</name>
    <name type="common">Mustard</name>
    <dbReference type="NCBI Taxonomy" id="69181"/>
    <lineage>
        <taxon>Eukaryota</taxon>
        <taxon>Viridiplantae</taxon>
        <taxon>Streptophyta</taxon>
        <taxon>Embryophyta</taxon>
        <taxon>Tracheophyta</taxon>
        <taxon>Spermatophyta</taxon>
        <taxon>Magnoliopsida</taxon>
        <taxon>eudicotyledons</taxon>
        <taxon>Gunneridae</taxon>
        <taxon>Pentapetalae</taxon>
        <taxon>rosids</taxon>
        <taxon>malvids</taxon>
        <taxon>Brassicales</taxon>
        <taxon>Brassicaceae</taxon>
        <taxon>Brassiceae</taxon>
        <taxon>Brassica</taxon>
    </lineage>
</organism>
<gene>
    <name evidence="1" type="ORF">DY000_02051219</name>
</gene>
<keyword evidence="2" id="KW-1185">Reference proteome</keyword>
<evidence type="ECO:0000313" key="2">
    <source>
        <dbReference type="Proteomes" id="UP000266723"/>
    </source>
</evidence>
<accession>A0ABQ7F464</accession>
<protein>
    <submittedName>
        <fullName evidence="1">Uncharacterized protein</fullName>
    </submittedName>
</protein>
<evidence type="ECO:0000313" key="1">
    <source>
        <dbReference type="EMBL" id="KAF3610451.1"/>
    </source>
</evidence>
<sequence length="75" mass="7860">MEIEKDHLQKMNILPNITKTPKVTPKFTLVVVEPAFPGPPACPGVVGPTPGAEAGASEPLNLRTALEFKLAGVKG</sequence>